<dbReference type="InterPro" id="IPR030378">
    <property type="entry name" value="G_CP_dom"/>
</dbReference>
<evidence type="ECO:0000256" key="3">
    <source>
        <dbReference type="HAMAP-Rule" id="MF_01820"/>
    </source>
</evidence>
<feature type="binding site" evidence="3">
    <location>
        <position position="314"/>
    </location>
    <ligand>
        <name>Zn(2+)</name>
        <dbReference type="ChEBI" id="CHEBI:29105"/>
    </ligand>
</feature>
<dbReference type="Gene3D" id="2.40.50.140">
    <property type="entry name" value="Nucleic acid-binding proteins"/>
    <property type="match status" value="1"/>
</dbReference>
<proteinExistence type="inferred from homology"/>
<evidence type="ECO:0000259" key="5">
    <source>
        <dbReference type="PROSITE" id="PS50936"/>
    </source>
</evidence>
<keyword evidence="8" id="KW-1185">Reference proteome</keyword>
<evidence type="ECO:0000256" key="4">
    <source>
        <dbReference type="SAM" id="MobiDB-lite"/>
    </source>
</evidence>
<reference evidence="7 8" key="1">
    <citation type="submission" date="2024-06" db="EMBL/GenBank/DDBJ databases">
        <authorList>
            <person name="Li F."/>
        </authorList>
    </citation>
    <scope>NUCLEOTIDE SEQUENCE [LARGE SCALE GENOMIC DNA]</scope>
    <source>
        <strain evidence="7 8">GXAS 311</strain>
    </source>
</reference>
<feature type="binding site" evidence="3">
    <location>
        <position position="320"/>
    </location>
    <ligand>
        <name>Zn(2+)</name>
        <dbReference type="ChEBI" id="CHEBI:29105"/>
    </ligand>
</feature>
<keyword evidence="3" id="KW-0963">Cytoplasm</keyword>
<keyword evidence="3" id="KW-0862">Zinc</keyword>
<dbReference type="NCBIfam" id="NF008931">
    <property type="entry name" value="PRK12288.1"/>
    <property type="match status" value="1"/>
</dbReference>
<dbReference type="InterPro" id="IPR012340">
    <property type="entry name" value="NA-bd_OB-fold"/>
</dbReference>
<keyword evidence="3" id="KW-0694">RNA-binding</keyword>
<dbReference type="InterPro" id="IPR004881">
    <property type="entry name" value="Ribosome_biogen_GTPase_RsgA"/>
</dbReference>
<dbReference type="PANTHER" id="PTHR32120:SF11">
    <property type="entry name" value="SMALL RIBOSOMAL SUBUNIT BIOGENESIS GTPASE RSGA 1, MITOCHONDRIAL-RELATED"/>
    <property type="match status" value="1"/>
</dbReference>
<evidence type="ECO:0000256" key="1">
    <source>
        <dbReference type="ARBA" id="ARBA00022741"/>
    </source>
</evidence>
<feature type="domain" description="CP-type G" evidence="6">
    <location>
        <begin position="110"/>
        <end position="283"/>
    </location>
</feature>
<keyword evidence="3" id="KW-0479">Metal-binding</keyword>
<comment type="function">
    <text evidence="3">One of several proteins that assist in the late maturation steps of the functional core of the 30S ribosomal subunit. Helps release RbfA from mature subunits. May play a role in the assembly of ribosomal proteins into the subunit. Circularly permuted GTPase that catalyzes slow GTP hydrolysis, GTPase activity is stimulated by the 30S ribosomal subunit.</text>
</comment>
<keyword evidence="2 3" id="KW-0342">GTP-binding</keyword>
<dbReference type="CDD" id="cd01854">
    <property type="entry name" value="YjeQ_EngC"/>
    <property type="match status" value="1"/>
</dbReference>
<comment type="caution">
    <text evidence="7">The sequence shown here is derived from an EMBL/GenBank/DDBJ whole genome shotgun (WGS) entry which is preliminary data.</text>
</comment>
<dbReference type="InterPro" id="IPR010914">
    <property type="entry name" value="RsgA_GTPase_dom"/>
</dbReference>
<evidence type="ECO:0000313" key="7">
    <source>
        <dbReference type="EMBL" id="MET1256628.1"/>
    </source>
</evidence>
<name>A0ABV2BXU8_9GAMM</name>
<comment type="subcellular location">
    <subcellularLocation>
        <location evidence="3">Cytoplasm</location>
    </subcellularLocation>
</comment>
<dbReference type="Gene3D" id="1.10.40.50">
    <property type="entry name" value="Probable gtpase engc, domain 3"/>
    <property type="match status" value="1"/>
</dbReference>
<dbReference type="EMBL" id="JBEVCJ010000024">
    <property type="protein sequence ID" value="MET1256628.1"/>
    <property type="molecule type" value="Genomic_DNA"/>
</dbReference>
<feature type="compositionally biased region" description="Basic residues" evidence="4">
    <location>
        <begin position="9"/>
        <end position="21"/>
    </location>
</feature>
<keyword evidence="3" id="KW-0690">Ribosome biogenesis</keyword>
<evidence type="ECO:0000256" key="2">
    <source>
        <dbReference type="ARBA" id="ARBA00023134"/>
    </source>
</evidence>
<comment type="similarity">
    <text evidence="3">Belongs to the TRAFAC class YlqF/YawG GTPase family. RsgA subfamily.</text>
</comment>
<keyword evidence="3" id="KW-0699">rRNA-binding</keyword>
<dbReference type="InterPro" id="IPR027417">
    <property type="entry name" value="P-loop_NTPase"/>
</dbReference>
<comment type="cofactor">
    <cofactor evidence="3">
        <name>Zn(2+)</name>
        <dbReference type="ChEBI" id="CHEBI:29105"/>
    </cofactor>
    <text evidence="3">Binds 1 zinc ion per subunit.</text>
</comment>
<comment type="caution">
    <text evidence="3">Lacks conserved residue(s) required for the propagation of feature annotation.</text>
</comment>
<dbReference type="EC" id="3.6.1.-" evidence="3"/>
<keyword evidence="1 3" id="KW-0547">Nucleotide-binding</keyword>
<evidence type="ECO:0000259" key="6">
    <source>
        <dbReference type="PROSITE" id="PS51721"/>
    </source>
</evidence>
<dbReference type="RefSeq" id="WP_353897212.1">
    <property type="nucleotide sequence ID" value="NZ_JBEVCJ010000024.1"/>
</dbReference>
<dbReference type="PROSITE" id="PS50936">
    <property type="entry name" value="ENGC_GTPASE"/>
    <property type="match status" value="1"/>
</dbReference>
<feature type="region of interest" description="Disordered" evidence="4">
    <location>
        <begin position="1"/>
        <end position="28"/>
    </location>
</feature>
<dbReference type="HAMAP" id="MF_01820">
    <property type="entry name" value="GTPase_RsgA"/>
    <property type="match status" value="1"/>
</dbReference>
<dbReference type="Gene3D" id="3.40.50.300">
    <property type="entry name" value="P-loop containing nucleotide triphosphate hydrolases"/>
    <property type="match status" value="1"/>
</dbReference>
<protein>
    <recommendedName>
        <fullName evidence="3">Small ribosomal subunit biogenesis GTPase RsgA</fullName>
        <ecNumber evidence="3">3.6.1.-</ecNumber>
    </recommendedName>
</protein>
<evidence type="ECO:0000313" key="8">
    <source>
        <dbReference type="Proteomes" id="UP001548189"/>
    </source>
</evidence>
<feature type="domain" description="EngC GTPase" evidence="5">
    <location>
        <begin position="118"/>
        <end position="281"/>
    </location>
</feature>
<dbReference type="PANTHER" id="PTHR32120">
    <property type="entry name" value="SMALL RIBOSOMAL SUBUNIT BIOGENESIS GTPASE RSGA"/>
    <property type="match status" value="1"/>
</dbReference>
<dbReference type="PROSITE" id="PS51721">
    <property type="entry name" value="G_CP"/>
    <property type="match status" value="1"/>
</dbReference>
<keyword evidence="3 7" id="KW-0378">Hydrolase</keyword>
<dbReference type="SUPFAM" id="SSF52540">
    <property type="entry name" value="P-loop containing nucleoside triphosphate hydrolases"/>
    <property type="match status" value="1"/>
</dbReference>
<feature type="binding site" evidence="3">
    <location>
        <position position="307"/>
    </location>
    <ligand>
        <name>Zn(2+)</name>
        <dbReference type="ChEBI" id="CHEBI:29105"/>
    </ligand>
</feature>
<dbReference type="Pfam" id="PF03193">
    <property type="entry name" value="RsgA_GTPase"/>
    <property type="match status" value="1"/>
</dbReference>
<organism evidence="7 8">
    <name type="scientific">Aliikangiella maris</name>
    <dbReference type="NCBI Taxonomy" id="3162458"/>
    <lineage>
        <taxon>Bacteria</taxon>
        <taxon>Pseudomonadati</taxon>
        <taxon>Pseudomonadota</taxon>
        <taxon>Gammaproteobacteria</taxon>
        <taxon>Oceanospirillales</taxon>
        <taxon>Pleioneaceae</taxon>
        <taxon>Aliikangiella</taxon>
    </lineage>
</organism>
<feature type="binding site" evidence="3">
    <location>
        <begin position="217"/>
        <end position="225"/>
    </location>
    <ligand>
        <name>GTP</name>
        <dbReference type="ChEBI" id="CHEBI:37565"/>
    </ligand>
</feature>
<gene>
    <name evidence="3 7" type="primary">rsgA</name>
    <name evidence="7" type="ORF">ABVT43_15920</name>
</gene>
<feature type="binding site" evidence="3">
    <location>
        <position position="312"/>
    </location>
    <ligand>
        <name>Zn(2+)</name>
        <dbReference type="ChEBI" id="CHEBI:29105"/>
    </ligand>
</feature>
<dbReference type="NCBIfam" id="TIGR00157">
    <property type="entry name" value="ribosome small subunit-dependent GTPase A"/>
    <property type="match status" value="1"/>
</dbReference>
<accession>A0ABV2BXU8</accession>
<sequence length="348" mass="39119">MAKRDKLTQRQKRQVAHKQRQRIQQQTAPLAEHQLGQLSESLEGLVISRFGEQADIMNLCDQKVFRCYLRQNLGSIVSGDKVVFRLAENEQGIVEARHSRDSVFERPSAHQGLKAVVANINQVFIVAAPLPDFSAALLDRYLVAIEDANNQCDIPLKIIILLNKWDLQSEIIDQSIEEQLTIYRQLDYPIIKVSTKTGLGIDLLKQHAVHQQSILVGQSGVGKSSIINHLFPQQESLVNQVSQNSRLGQHTTTTSQLFLVKEMTTTENSVDGFIIDSPGIREFGLWHMDSHKVAAGFKEFLPFIGACKFRDCQHINEPGCAILQAVDTKQIALQRWQNYCKIVSSPAS</sequence>
<comment type="subunit">
    <text evidence="3">Monomer. Associates with 30S ribosomal subunit, binds 16S rRNA.</text>
</comment>
<dbReference type="GO" id="GO:0016787">
    <property type="term" value="F:hydrolase activity"/>
    <property type="evidence" value="ECO:0007669"/>
    <property type="project" value="UniProtKB-KW"/>
</dbReference>
<dbReference type="Proteomes" id="UP001548189">
    <property type="component" value="Unassembled WGS sequence"/>
</dbReference>